<evidence type="ECO:0000256" key="1">
    <source>
        <dbReference type="SAM" id="MobiDB-lite"/>
    </source>
</evidence>
<protein>
    <submittedName>
        <fullName evidence="2">Uncharacterized protein</fullName>
    </submittedName>
</protein>
<feature type="region of interest" description="Disordered" evidence="1">
    <location>
        <begin position="1"/>
        <end position="22"/>
    </location>
</feature>
<dbReference type="NCBIfam" id="NF046101">
    <property type="entry name" value="PA3496_fam"/>
    <property type="match status" value="1"/>
</dbReference>
<evidence type="ECO:0000313" key="3">
    <source>
        <dbReference type="Proteomes" id="UP000548632"/>
    </source>
</evidence>
<evidence type="ECO:0000313" key="2">
    <source>
        <dbReference type="EMBL" id="MBB1126777.1"/>
    </source>
</evidence>
<feature type="compositionally biased region" description="Acidic residues" evidence="1">
    <location>
        <begin position="13"/>
        <end position="22"/>
    </location>
</feature>
<comment type="caution">
    <text evidence="2">The sequence shown here is derived from an EMBL/GenBank/DDBJ whole genome shotgun (WGS) entry which is preliminary data.</text>
</comment>
<sequence>MKPKDDATNEINTDLDFDDGGDDTPLELERARNSSAIYSAQARQRIEYLQELRRLRSLVGDDGLDDF</sequence>
<keyword evidence="3" id="KW-1185">Reference proteome</keyword>
<dbReference type="EMBL" id="JABVCQ010000025">
    <property type="protein sequence ID" value="MBB1126777.1"/>
    <property type="molecule type" value="Genomic_DNA"/>
</dbReference>
<dbReference type="Proteomes" id="UP000548632">
    <property type="component" value="Unassembled WGS sequence"/>
</dbReference>
<organism evidence="2 3">
    <name type="scientific">Thiospirillum jenense</name>
    <dbReference type="NCBI Taxonomy" id="1653858"/>
    <lineage>
        <taxon>Bacteria</taxon>
        <taxon>Pseudomonadati</taxon>
        <taxon>Pseudomonadota</taxon>
        <taxon>Gammaproteobacteria</taxon>
        <taxon>Chromatiales</taxon>
        <taxon>Chromatiaceae</taxon>
        <taxon>Thiospirillum</taxon>
    </lineage>
</organism>
<dbReference type="RefSeq" id="WP_182584405.1">
    <property type="nucleotide sequence ID" value="NZ_JABVCQ010000025.1"/>
</dbReference>
<name>A0A839HIW4_9GAMM</name>
<dbReference type="AlphaFoldDB" id="A0A839HIW4"/>
<dbReference type="InterPro" id="IPR058059">
    <property type="entry name" value="PA3496-like"/>
</dbReference>
<reference evidence="2 3" key="1">
    <citation type="journal article" date="2020" name="Arch. Microbiol.">
        <title>The genome sequence of the giant phototrophic gammaproteobacterium Thiospirillum jenense gives insight into its physiological properties and phylogenetic relationships.</title>
        <authorList>
            <person name="Imhoff J.F."/>
            <person name="Meyer T.E."/>
            <person name="Kyndt J.A."/>
        </authorList>
    </citation>
    <scope>NUCLEOTIDE SEQUENCE [LARGE SCALE GENOMIC DNA]</scope>
    <source>
        <strain evidence="2 3">DSM 216</strain>
    </source>
</reference>
<proteinExistence type="predicted"/>
<accession>A0A839HIW4</accession>
<gene>
    <name evidence="2" type="ORF">HUK38_11135</name>
</gene>